<name>A0A5D0HUD7_9FLAO</name>
<dbReference type="RefSeq" id="WP_148544229.1">
    <property type="nucleotide sequence ID" value="NZ_VSDQ01000679.1"/>
</dbReference>
<dbReference type="Proteomes" id="UP000323930">
    <property type="component" value="Unassembled WGS sequence"/>
</dbReference>
<keyword evidence="4" id="KW-1185">Reference proteome</keyword>
<evidence type="ECO:0000313" key="4">
    <source>
        <dbReference type="Proteomes" id="UP000323930"/>
    </source>
</evidence>
<comment type="caution">
    <text evidence="3">The sequence shown here is derived from an EMBL/GenBank/DDBJ whole genome shotgun (WGS) entry which is preliminary data.</text>
</comment>
<feature type="transmembrane region" description="Helical" evidence="2">
    <location>
        <begin position="6"/>
        <end position="26"/>
    </location>
</feature>
<organism evidence="3 4">
    <name type="scientific">Seonamhaeicola marinus</name>
    <dbReference type="NCBI Taxonomy" id="1912246"/>
    <lineage>
        <taxon>Bacteria</taxon>
        <taxon>Pseudomonadati</taxon>
        <taxon>Bacteroidota</taxon>
        <taxon>Flavobacteriia</taxon>
        <taxon>Flavobacteriales</taxon>
        <taxon>Flavobacteriaceae</taxon>
    </lineage>
</organism>
<keyword evidence="2" id="KW-0472">Membrane</keyword>
<keyword evidence="2" id="KW-0812">Transmembrane</keyword>
<evidence type="ECO:0000256" key="1">
    <source>
        <dbReference type="SAM" id="Coils"/>
    </source>
</evidence>
<gene>
    <name evidence="3" type="ORF">FUA24_16930</name>
</gene>
<accession>A0A5D0HUD7</accession>
<dbReference type="AlphaFoldDB" id="A0A5D0HUD7"/>
<keyword evidence="1" id="KW-0175">Coiled coil</keyword>
<reference evidence="3 4" key="1">
    <citation type="submission" date="2019-08" db="EMBL/GenBank/DDBJ databases">
        <title>Seonamhaeicola sediminis sp. nov., isolated from marine sediment.</title>
        <authorList>
            <person name="Cao W.R."/>
        </authorList>
    </citation>
    <scope>NUCLEOTIDE SEQUENCE [LARGE SCALE GENOMIC DNA]</scope>
    <source>
        <strain evidence="3 4">B011</strain>
    </source>
</reference>
<evidence type="ECO:0000256" key="2">
    <source>
        <dbReference type="SAM" id="Phobius"/>
    </source>
</evidence>
<protein>
    <submittedName>
        <fullName evidence="3">Uncharacterized protein</fullName>
    </submittedName>
</protein>
<feature type="coiled-coil region" evidence="1">
    <location>
        <begin position="33"/>
        <end position="60"/>
    </location>
</feature>
<sequence>MITRFAFEIVLGLLIVISLFFIVLIFKKTLSIKKRAKSNYANYKIKLSSAEKRKKVLYNKELLSKDLSQSLFSKSFSILDWLISIHKSK</sequence>
<proteinExistence type="predicted"/>
<keyword evidence="2" id="KW-1133">Transmembrane helix</keyword>
<dbReference type="EMBL" id="VSDQ01000679">
    <property type="protein sequence ID" value="TYA74984.1"/>
    <property type="molecule type" value="Genomic_DNA"/>
</dbReference>
<evidence type="ECO:0000313" key="3">
    <source>
        <dbReference type="EMBL" id="TYA74984.1"/>
    </source>
</evidence>